<keyword evidence="5" id="KW-0560">Oxidoreductase</keyword>
<dbReference type="EC" id="1.5.1.3" evidence="2"/>
<dbReference type="InterPro" id="IPR001796">
    <property type="entry name" value="DHFR_dom"/>
</dbReference>
<accession>A0A5S9BZ55</accession>
<dbReference type="GO" id="GO:0006730">
    <property type="term" value="P:one-carbon metabolic process"/>
    <property type="evidence" value="ECO:0007669"/>
    <property type="project" value="UniProtKB-KW"/>
</dbReference>
<evidence type="ECO:0000256" key="4">
    <source>
        <dbReference type="ARBA" id="ARBA00022857"/>
    </source>
</evidence>
<evidence type="ECO:0000256" key="1">
    <source>
        <dbReference type="ARBA" id="ARBA00004903"/>
    </source>
</evidence>
<dbReference type="PROSITE" id="PS51330">
    <property type="entry name" value="DHFR_2"/>
    <property type="match status" value="1"/>
</dbReference>
<keyword evidence="4" id="KW-0521">NADP</keyword>
<dbReference type="InterPro" id="IPR012259">
    <property type="entry name" value="DHFR"/>
</dbReference>
<dbReference type="Proteomes" id="UP000422648">
    <property type="component" value="Segment"/>
</dbReference>
<dbReference type="SUPFAM" id="SSF53597">
    <property type="entry name" value="Dihydrofolate reductase-like"/>
    <property type="match status" value="1"/>
</dbReference>
<dbReference type="EMBL" id="AP019524">
    <property type="protein sequence ID" value="BBI90621.1"/>
    <property type="molecule type" value="Genomic_DNA"/>
</dbReference>
<evidence type="ECO:0000313" key="8">
    <source>
        <dbReference type="Proteomes" id="UP000422648"/>
    </source>
</evidence>
<keyword evidence="8" id="KW-1185">Reference proteome</keyword>
<dbReference type="GO" id="GO:0050661">
    <property type="term" value="F:NADP binding"/>
    <property type="evidence" value="ECO:0007669"/>
    <property type="project" value="InterPro"/>
</dbReference>
<dbReference type="PANTHER" id="PTHR48069">
    <property type="entry name" value="DIHYDROFOLATE REDUCTASE"/>
    <property type="match status" value="1"/>
</dbReference>
<dbReference type="RefSeq" id="YP_009873913.1">
    <property type="nucleotide sequence ID" value="NC_049340.1"/>
</dbReference>
<organism evidence="7 8">
    <name type="scientific">Tenacibaculum phage PTm1</name>
    <dbReference type="NCBI Taxonomy" id="2547425"/>
    <lineage>
        <taxon>Viruses</taxon>
        <taxon>Duplodnaviria</taxon>
        <taxon>Heunggongvirae</taxon>
        <taxon>Uroviricota</taxon>
        <taxon>Caudoviricetes</taxon>
        <taxon>Shirahamavirus</taxon>
        <taxon>Shirahamavirus PTm1</taxon>
    </lineage>
</organism>
<evidence type="ECO:0000313" key="7">
    <source>
        <dbReference type="EMBL" id="BBI90621.1"/>
    </source>
</evidence>
<dbReference type="GeneID" id="55803034"/>
<evidence type="ECO:0000256" key="2">
    <source>
        <dbReference type="ARBA" id="ARBA00012856"/>
    </source>
</evidence>
<reference evidence="7 8" key="1">
    <citation type="journal article" date="2019" name="Arch. Virol.">
        <title>A novel jumbo Tenacibaculum maritimum lytic phage with head-fiber-like appendages.</title>
        <authorList>
            <person name="Kawato Y."/>
            <person name="Istiqomah I."/>
            <person name="Gaafar A.Y."/>
            <person name="Hanaoka M."/>
            <person name="Ishimaru K."/>
            <person name="Yasuike M."/>
            <person name="Nishiki I."/>
            <person name="Nakamura Y."/>
            <person name="Fujiwara A."/>
            <person name="Nakai T."/>
        </authorList>
    </citation>
    <scope>NUCLEOTIDE SEQUENCE [LARGE SCALE GENOMIC DNA]</scope>
    <source>
        <strain evidence="7 8">PTm1</strain>
    </source>
</reference>
<dbReference type="Pfam" id="PF00186">
    <property type="entry name" value="DHFR_1"/>
    <property type="match status" value="1"/>
</dbReference>
<evidence type="ECO:0000259" key="6">
    <source>
        <dbReference type="PROSITE" id="PS51330"/>
    </source>
</evidence>
<dbReference type="Gene3D" id="3.40.430.10">
    <property type="entry name" value="Dihydrofolate Reductase, subunit A"/>
    <property type="match status" value="1"/>
</dbReference>
<sequence length="75" mass="8726">MSKIKLISAVSRNGIIGKNNTLIWKLRKDLAWFKKQTLNTVMIMGRSTFESLPSLLPNREHWILSRTMNIQPMVE</sequence>
<dbReference type="InterPro" id="IPR024072">
    <property type="entry name" value="DHFR-like_dom_sf"/>
</dbReference>
<evidence type="ECO:0000256" key="5">
    <source>
        <dbReference type="ARBA" id="ARBA00023002"/>
    </source>
</evidence>
<dbReference type="KEGG" id="vg:55803034"/>
<dbReference type="GO" id="GO:0046452">
    <property type="term" value="P:dihydrofolate metabolic process"/>
    <property type="evidence" value="ECO:0007669"/>
    <property type="project" value="TreeGrafter"/>
</dbReference>
<protein>
    <recommendedName>
        <fullName evidence="2">dihydrofolate reductase</fullName>
        <ecNumber evidence="2">1.5.1.3</ecNumber>
    </recommendedName>
</protein>
<feature type="domain" description="DHFR" evidence="6">
    <location>
        <begin position="3"/>
        <end position="75"/>
    </location>
</feature>
<dbReference type="GO" id="GO:0046655">
    <property type="term" value="P:folic acid metabolic process"/>
    <property type="evidence" value="ECO:0007669"/>
    <property type="project" value="TreeGrafter"/>
</dbReference>
<keyword evidence="3" id="KW-0554">One-carbon metabolism</keyword>
<dbReference type="GO" id="GO:0004146">
    <property type="term" value="F:dihydrofolate reductase activity"/>
    <property type="evidence" value="ECO:0007669"/>
    <property type="project" value="UniProtKB-EC"/>
</dbReference>
<dbReference type="GO" id="GO:0046654">
    <property type="term" value="P:tetrahydrofolate biosynthetic process"/>
    <property type="evidence" value="ECO:0007669"/>
    <property type="project" value="InterPro"/>
</dbReference>
<dbReference type="PANTHER" id="PTHR48069:SF3">
    <property type="entry name" value="DIHYDROFOLATE REDUCTASE"/>
    <property type="match status" value="1"/>
</dbReference>
<dbReference type="CDD" id="cd00209">
    <property type="entry name" value="DHFR"/>
    <property type="match status" value="1"/>
</dbReference>
<proteinExistence type="predicted"/>
<name>A0A5S9BZ55_9CAUD</name>
<comment type="pathway">
    <text evidence="1">Cofactor biosynthesis; tetrahydrofolate biosynthesis; 5,6,7,8-tetrahydrofolate from 7,8-dihydrofolate: step 1/1.</text>
</comment>
<dbReference type="PRINTS" id="PR00070">
    <property type="entry name" value="DHFR"/>
</dbReference>
<evidence type="ECO:0000256" key="3">
    <source>
        <dbReference type="ARBA" id="ARBA00022563"/>
    </source>
</evidence>